<protein>
    <submittedName>
        <fullName evidence="4">YARHG domain-containing protein</fullName>
    </submittedName>
</protein>
<feature type="region of interest" description="Disordered" evidence="1">
    <location>
        <begin position="258"/>
        <end position="286"/>
    </location>
</feature>
<proteinExistence type="predicted"/>
<dbReference type="PROSITE" id="PS51257">
    <property type="entry name" value="PROKAR_LIPOPROTEIN"/>
    <property type="match status" value="1"/>
</dbReference>
<evidence type="ECO:0000313" key="4">
    <source>
        <dbReference type="EMBL" id="XDU64835.1"/>
    </source>
</evidence>
<reference evidence="4" key="1">
    <citation type="submission" date="2024-07" db="EMBL/GenBank/DDBJ databases">
        <authorList>
            <person name="Li X.-J."/>
            <person name="Wang X."/>
        </authorList>
    </citation>
    <scope>NUCLEOTIDE SEQUENCE</scope>
    <source>
        <strain evidence="4">HSP-342</strain>
    </source>
</reference>
<dbReference type="RefSeq" id="WP_369713088.1">
    <property type="nucleotide sequence ID" value="NZ_CP165646.1"/>
</dbReference>
<dbReference type="Pfam" id="PF13308">
    <property type="entry name" value="YARHG"/>
    <property type="match status" value="1"/>
</dbReference>
<feature type="compositionally biased region" description="Polar residues" evidence="1">
    <location>
        <begin position="258"/>
        <end position="285"/>
    </location>
</feature>
<dbReference type="InterPro" id="IPR038434">
    <property type="entry name" value="YARHG_sf"/>
</dbReference>
<dbReference type="AlphaFoldDB" id="A0AB39VBG4"/>
<dbReference type="Gene3D" id="1.20.58.1690">
    <property type="match status" value="1"/>
</dbReference>
<dbReference type="InterPro" id="IPR025582">
    <property type="entry name" value="YARHG_dom"/>
</dbReference>
<feature type="chain" id="PRO_5044187653" evidence="2">
    <location>
        <begin position="20"/>
        <end position="374"/>
    </location>
</feature>
<sequence length="374" mass="42888">MKKLSIAILILAFMASCSNKENGNTKNRNNTSNQTAAYMKLQNPQGPTVALNLTDFKIENEFIYYQGNIFTGKVTFNLPHKSGYFFVSNGKLEGETEINYKLSGTKKVQVYEQGKLVKLTQTENNIITEVIYSDDPNSISNRKIVQITTKYDKNSYSMDLQSMIGSIQKNGKFIKDLNVEENKNGDEKYVGAVFEENGGVYKTYYNFTRDGAISEIKYKLDSKNQKSETLSEIRKLNDINTVLENGLTLFRRILSSSGESATPEQSSAQPNGENISNPTPTQTNQNEDDLALLDRVYDEVMHKNNPDILKTFSKRQLAYIRNTLFAKKGYIFTKPEYSNYFSQKSWYRGTQTNQDTLLNEEEKRFIDIFRRYEN</sequence>
<accession>A0AB39VBG4</accession>
<evidence type="ECO:0000259" key="3">
    <source>
        <dbReference type="SMART" id="SM01324"/>
    </source>
</evidence>
<organism evidence="4">
    <name type="scientific">Leptotrichia mesophila</name>
    <dbReference type="NCBI Taxonomy" id="3239303"/>
    <lineage>
        <taxon>Bacteria</taxon>
        <taxon>Fusobacteriati</taxon>
        <taxon>Fusobacteriota</taxon>
        <taxon>Fusobacteriia</taxon>
        <taxon>Fusobacteriales</taxon>
        <taxon>Leptotrichiaceae</taxon>
        <taxon>Leptotrichia</taxon>
    </lineage>
</organism>
<evidence type="ECO:0000256" key="2">
    <source>
        <dbReference type="SAM" id="SignalP"/>
    </source>
</evidence>
<keyword evidence="2" id="KW-0732">Signal</keyword>
<name>A0AB39VBG4_9FUSO</name>
<gene>
    <name evidence="4" type="ORF">AB8B23_01320</name>
</gene>
<feature type="domain" description="YARHG" evidence="3">
    <location>
        <begin position="286"/>
        <end position="374"/>
    </location>
</feature>
<dbReference type="KEGG" id="lmes:AB8B23_01320"/>
<dbReference type="EMBL" id="CP165646">
    <property type="protein sequence ID" value="XDU64835.1"/>
    <property type="molecule type" value="Genomic_DNA"/>
</dbReference>
<dbReference type="SMART" id="SM01324">
    <property type="entry name" value="YARHG"/>
    <property type="match status" value="1"/>
</dbReference>
<feature type="signal peptide" evidence="2">
    <location>
        <begin position="1"/>
        <end position="19"/>
    </location>
</feature>
<evidence type="ECO:0000256" key="1">
    <source>
        <dbReference type="SAM" id="MobiDB-lite"/>
    </source>
</evidence>